<comment type="caution">
    <text evidence="3">The sequence shown here is derived from an EMBL/GenBank/DDBJ whole genome shotgun (WGS) entry which is preliminary data.</text>
</comment>
<dbReference type="EMBL" id="AYER01000013">
    <property type="protein sequence ID" value="ESK36588.1"/>
    <property type="molecule type" value="Genomic_DNA"/>
</dbReference>
<keyword evidence="4" id="KW-1185">Reference proteome</keyword>
<evidence type="ECO:0000313" key="4">
    <source>
        <dbReference type="Proteomes" id="UP000023785"/>
    </source>
</evidence>
<sequence length="311" mass="36208">MGNELIVKDNILINASYNLEVTEQRLILLSIVRARETQQGITAESKLTIHASDYMNHFQVDKSAAYEALKGAVQNLFNRQFSFKEQQDDGTEFVVKSRWVSQIAYADDKAELHIIFAPSVVPLVTRLEKHFTSYQLKQVSQLTSKYAIRLYEILISWREVGKTPIINVEDLRYRLGVEYTEYKRMSDFKKRVLDVAVEQVNLYTDIQAKYEQSKSGRIIVGFTFTFKRSSVNTISNKEKDQNTLDIFTSITEKQVSFFANKLAYDEQFSSKYARIGEEYIDLEKRLYKDLLNPKFIQNNLKTLERLGLKLK</sequence>
<dbReference type="RefSeq" id="WP_023274104.1">
    <property type="nucleotide sequence ID" value="NZ_KI530739.1"/>
</dbReference>
<dbReference type="InterPro" id="IPR036390">
    <property type="entry name" value="WH_DNA-bd_sf"/>
</dbReference>
<dbReference type="NCBIfam" id="NF038290">
    <property type="entry name" value="repM_Acin"/>
    <property type="match status" value="1"/>
</dbReference>
<evidence type="ECO:0000313" key="3">
    <source>
        <dbReference type="EMBL" id="ESK36588.1"/>
    </source>
</evidence>
<gene>
    <name evidence="3" type="ORF">P256_02500</name>
</gene>
<dbReference type="PATRIC" id="fig|1392540.3.peg.2410"/>
<dbReference type="Pfam" id="PF21205">
    <property type="entry name" value="Rep3_C"/>
    <property type="match status" value="1"/>
</dbReference>
<dbReference type="InterPro" id="IPR000525">
    <property type="entry name" value="Initiator_Rep_WH1"/>
</dbReference>
<comment type="similarity">
    <text evidence="1">Belongs to the initiator RepB protein family.</text>
</comment>
<reference evidence="3 4" key="1">
    <citation type="submission" date="2013-10" db="EMBL/GenBank/DDBJ databases">
        <title>The Genome Sequence of Acinetobacter nectaris CIP 110549.</title>
        <authorList>
            <consortium name="The Broad Institute Genomics Platform"/>
            <consortium name="The Broad Institute Genome Sequencing Center for Infectious Disease"/>
            <person name="Cerqueira G."/>
            <person name="Feldgarden M."/>
            <person name="Courvalin P."/>
            <person name="Grillot-Courvalin C."/>
            <person name="Clermont D."/>
            <person name="Rocha E."/>
            <person name="Yoon E.-J."/>
            <person name="Nemec A."/>
            <person name="Young S.K."/>
            <person name="Zeng Q."/>
            <person name="Gargeya S."/>
            <person name="Fitzgerald M."/>
            <person name="Abouelleil A."/>
            <person name="Alvarado L."/>
            <person name="Berlin A.M."/>
            <person name="Chapman S.B."/>
            <person name="Gainer-Dewar J."/>
            <person name="Goldberg J."/>
            <person name="Gnerre S."/>
            <person name="Griggs A."/>
            <person name="Gujja S."/>
            <person name="Hansen M."/>
            <person name="Howarth C."/>
            <person name="Imamovic A."/>
            <person name="Ireland A."/>
            <person name="Larimer J."/>
            <person name="McCowan C."/>
            <person name="Murphy C."/>
            <person name="Pearson M."/>
            <person name="Poon T.W."/>
            <person name="Priest M."/>
            <person name="Roberts A."/>
            <person name="Saif S."/>
            <person name="Shea T."/>
            <person name="Sykes S."/>
            <person name="Wortman J."/>
            <person name="Nusbaum C."/>
            <person name="Birren B."/>
        </authorList>
    </citation>
    <scope>NUCLEOTIDE SEQUENCE [LARGE SCALE GENOMIC DNA]</scope>
    <source>
        <strain evidence="3 4">CIP 110549</strain>
    </source>
</reference>
<dbReference type="GO" id="GO:0006270">
    <property type="term" value="P:DNA replication initiation"/>
    <property type="evidence" value="ECO:0007669"/>
    <property type="project" value="InterPro"/>
</dbReference>
<dbReference type="GO" id="GO:0003887">
    <property type="term" value="F:DNA-directed DNA polymerase activity"/>
    <property type="evidence" value="ECO:0007669"/>
    <property type="project" value="InterPro"/>
</dbReference>
<dbReference type="SUPFAM" id="SSF46785">
    <property type="entry name" value="Winged helix' DNA-binding domain"/>
    <property type="match status" value="2"/>
</dbReference>
<dbReference type="Pfam" id="PF01051">
    <property type="entry name" value="Rep3_N"/>
    <property type="match status" value="1"/>
</dbReference>
<name>V2T2B2_9GAMM</name>
<accession>V2T2B2</accession>
<proteinExistence type="inferred from homology"/>
<dbReference type="HOGENOM" id="CLU_047367_1_1_6"/>
<dbReference type="Gene3D" id="1.10.10.10">
    <property type="entry name" value="Winged helix-like DNA-binding domain superfamily/Winged helix DNA-binding domain"/>
    <property type="match status" value="2"/>
</dbReference>
<feature type="domain" description="Initiator Rep protein WH1" evidence="2">
    <location>
        <begin position="6"/>
        <end position="154"/>
    </location>
</feature>
<protein>
    <recommendedName>
        <fullName evidence="2">Initiator Rep protein WH1 domain-containing protein</fullName>
    </recommendedName>
</protein>
<dbReference type="Proteomes" id="UP000023785">
    <property type="component" value="Unassembled WGS sequence"/>
</dbReference>
<organism evidence="3 4">
    <name type="scientific">Acinetobacter nectaris CIP 110549</name>
    <dbReference type="NCBI Taxonomy" id="1392540"/>
    <lineage>
        <taxon>Bacteria</taxon>
        <taxon>Pseudomonadati</taxon>
        <taxon>Pseudomonadota</taxon>
        <taxon>Gammaproteobacteria</taxon>
        <taxon>Moraxellales</taxon>
        <taxon>Moraxellaceae</taxon>
        <taxon>Acinetobacter</taxon>
    </lineage>
</organism>
<evidence type="ECO:0000259" key="2">
    <source>
        <dbReference type="Pfam" id="PF01051"/>
    </source>
</evidence>
<dbReference type="AlphaFoldDB" id="V2T2B2"/>
<dbReference type="eggNOG" id="COG5527">
    <property type="taxonomic scope" value="Bacteria"/>
</dbReference>
<evidence type="ECO:0000256" key="1">
    <source>
        <dbReference type="ARBA" id="ARBA00038283"/>
    </source>
</evidence>
<dbReference type="InterPro" id="IPR036388">
    <property type="entry name" value="WH-like_DNA-bd_sf"/>
</dbReference>
<dbReference type="OrthoDB" id="7060771at2"/>